<dbReference type="EMBL" id="BTRK01000005">
    <property type="protein sequence ID" value="GMR50910.1"/>
    <property type="molecule type" value="Genomic_DNA"/>
</dbReference>
<reference evidence="2" key="1">
    <citation type="submission" date="2022-10" db="EMBL/GenBank/DDBJ databases">
        <title>Genome assembly of Pristionchus species.</title>
        <authorList>
            <person name="Yoshida K."/>
            <person name="Sommer R.J."/>
        </authorList>
    </citation>
    <scope>NUCLEOTIDE SEQUENCE [LARGE SCALE GENOMIC DNA]</scope>
    <source>
        <strain evidence="2">RS5460</strain>
    </source>
</reference>
<name>A0AAN5I4D0_9BILA</name>
<dbReference type="AlphaFoldDB" id="A0AAN5I4D0"/>
<feature type="non-terminal residue" evidence="1">
    <location>
        <position position="1"/>
    </location>
</feature>
<evidence type="ECO:0000313" key="2">
    <source>
        <dbReference type="Proteomes" id="UP001328107"/>
    </source>
</evidence>
<accession>A0AAN5I4D0</accession>
<protein>
    <submittedName>
        <fullName evidence="1">Uncharacterized protein</fullName>
    </submittedName>
</protein>
<dbReference type="Proteomes" id="UP001328107">
    <property type="component" value="Unassembled WGS sequence"/>
</dbReference>
<evidence type="ECO:0000313" key="1">
    <source>
        <dbReference type="EMBL" id="GMR50910.1"/>
    </source>
</evidence>
<organism evidence="1 2">
    <name type="scientific">Pristionchus mayeri</name>
    <dbReference type="NCBI Taxonomy" id="1317129"/>
    <lineage>
        <taxon>Eukaryota</taxon>
        <taxon>Metazoa</taxon>
        <taxon>Ecdysozoa</taxon>
        <taxon>Nematoda</taxon>
        <taxon>Chromadorea</taxon>
        <taxon>Rhabditida</taxon>
        <taxon>Rhabditina</taxon>
        <taxon>Diplogasteromorpha</taxon>
        <taxon>Diplogasteroidea</taxon>
        <taxon>Neodiplogasteridae</taxon>
        <taxon>Pristionchus</taxon>
    </lineage>
</organism>
<gene>
    <name evidence="1" type="ORF">PMAYCL1PPCAC_21105</name>
</gene>
<sequence length="134" mass="15579">SVYRFDDANFKKELRKHLGSSSVFVHLINPFGESKQDDEPFIIISSIIDDCDCPEGSVILTESKSNYSFRMKKPHCFHLNCSISVEIAENLRDKYRLGISHYSEYSESSDTFVMKDGFRDFVSLHDFNMFHEFS</sequence>
<comment type="caution">
    <text evidence="1">The sequence shown here is derived from an EMBL/GenBank/DDBJ whole genome shotgun (WGS) entry which is preliminary data.</text>
</comment>
<keyword evidence="2" id="KW-1185">Reference proteome</keyword>
<feature type="non-terminal residue" evidence="1">
    <location>
        <position position="134"/>
    </location>
</feature>
<proteinExistence type="predicted"/>